<keyword evidence="7" id="KW-0325">Glycoprotein</keyword>
<evidence type="ECO:0000256" key="5">
    <source>
        <dbReference type="ARBA" id="ARBA00023136"/>
    </source>
</evidence>
<feature type="transmembrane region" description="Helical" evidence="9">
    <location>
        <begin position="355"/>
        <end position="377"/>
    </location>
</feature>
<dbReference type="AlphaFoldDB" id="A0A0L0S8G0"/>
<keyword evidence="5 9" id="KW-0472">Membrane</keyword>
<dbReference type="VEuPathDB" id="FungiDB:AMAG_04245"/>
<dbReference type="InterPro" id="IPR017978">
    <property type="entry name" value="GPCR_3_C"/>
</dbReference>
<name>A0A0L0S8G0_ALLM3</name>
<feature type="transmembrane region" description="Helical" evidence="9">
    <location>
        <begin position="445"/>
        <end position="467"/>
    </location>
</feature>
<keyword evidence="6" id="KW-0675">Receptor</keyword>
<feature type="transmembrane region" description="Helical" evidence="9">
    <location>
        <begin position="238"/>
        <end position="262"/>
    </location>
</feature>
<dbReference type="STRING" id="578462.A0A0L0S8G0"/>
<proteinExistence type="predicted"/>
<evidence type="ECO:0000313" key="12">
    <source>
        <dbReference type="Proteomes" id="UP000054350"/>
    </source>
</evidence>
<gene>
    <name evidence="11" type="ORF">AMAG_04245</name>
</gene>
<dbReference type="PROSITE" id="PS50259">
    <property type="entry name" value="G_PROTEIN_RECEP_F3_4"/>
    <property type="match status" value="1"/>
</dbReference>
<evidence type="ECO:0000256" key="4">
    <source>
        <dbReference type="ARBA" id="ARBA00023040"/>
    </source>
</evidence>
<evidence type="ECO:0000256" key="1">
    <source>
        <dbReference type="ARBA" id="ARBA00004141"/>
    </source>
</evidence>
<feature type="transmembrane region" description="Helical" evidence="9">
    <location>
        <begin position="70"/>
        <end position="92"/>
    </location>
</feature>
<dbReference type="Gene3D" id="3.40.190.10">
    <property type="entry name" value="Periplasmic binding protein-like II"/>
    <property type="match status" value="1"/>
</dbReference>
<feature type="transmembrane region" description="Helical" evidence="9">
    <location>
        <begin position="473"/>
        <end position="494"/>
    </location>
</feature>
<dbReference type="SUPFAM" id="SSF53850">
    <property type="entry name" value="Periplasmic binding protein-like II"/>
    <property type="match status" value="1"/>
</dbReference>
<keyword evidence="3 9" id="KW-1133">Transmembrane helix</keyword>
<dbReference type="EMBL" id="GG745333">
    <property type="protein sequence ID" value="KNE58690.1"/>
    <property type="molecule type" value="Genomic_DNA"/>
</dbReference>
<keyword evidence="8" id="KW-0807">Transducer</keyword>
<reference evidence="11 12" key="1">
    <citation type="submission" date="2009-11" db="EMBL/GenBank/DDBJ databases">
        <title>Annotation of Allomyces macrogynus ATCC 38327.</title>
        <authorList>
            <consortium name="The Broad Institute Genome Sequencing Platform"/>
            <person name="Russ C."/>
            <person name="Cuomo C."/>
            <person name="Burger G."/>
            <person name="Gray M.W."/>
            <person name="Holland P.W.H."/>
            <person name="King N."/>
            <person name="Lang F.B.F."/>
            <person name="Roger A.J."/>
            <person name="Ruiz-Trillo I."/>
            <person name="Young S.K."/>
            <person name="Zeng Q."/>
            <person name="Gargeya S."/>
            <person name="Fitzgerald M."/>
            <person name="Haas B."/>
            <person name="Abouelleil A."/>
            <person name="Alvarado L."/>
            <person name="Arachchi H.M."/>
            <person name="Berlin A."/>
            <person name="Chapman S.B."/>
            <person name="Gearin G."/>
            <person name="Goldberg J."/>
            <person name="Griggs A."/>
            <person name="Gujja S."/>
            <person name="Hansen M."/>
            <person name="Heiman D."/>
            <person name="Howarth C."/>
            <person name="Larimer J."/>
            <person name="Lui A."/>
            <person name="MacDonald P.J.P."/>
            <person name="McCowen C."/>
            <person name="Montmayeur A."/>
            <person name="Murphy C."/>
            <person name="Neiman D."/>
            <person name="Pearson M."/>
            <person name="Priest M."/>
            <person name="Roberts A."/>
            <person name="Saif S."/>
            <person name="Shea T."/>
            <person name="Sisk P."/>
            <person name="Stolte C."/>
            <person name="Sykes S."/>
            <person name="Wortman J."/>
            <person name="Nusbaum C."/>
            <person name="Birren B."/>
        </authorList>
    </citation>
    <scope>NUCLEOTIDE SEQUENCE [LARGE SCALE GENOMIC DNA]</scope>
    <source>
        <strain evidence="11 12">ATCC 38327</strain>
    </source>
</reference>
<sequence>MRDPNLLQLLPRAGTTLPQRKTDGSYLCNHWYCNNGEYVPPQCQGFAYSSCREFWHVTPKYSTGMNEQRIFDFGLLLVVVYLGPAFILTVSACIERPSSNSTCLFIHWVPETLPSRYALQPVLFPPATLACLADFNLTVAPSIRASWQCDWETDVIQTFVSVSMAQRVPPVHTLLRNVAIRDTDIADMLSALPDAESAAMAARTWFRRNEHIWRSWIPPPPSDYVKKIVPVRGRTTPFAISLVLLALLVTTNLLSIAGLMRFRSDTLICIQSPALVAAVNVGALMGGLSSSLDLPFAIDLTPALCAVKTAMLILGLGSMLVALLAKTWRVYYIFSNLRLSLIVTGRLFRLNVSNTHLTGLGVLTLAVYALLATLWIVTAVPQPVQVIANETTFKYRCGSRMDLGAPELTALVIVALPFLYHWTLAGVGLFLAHRIRSLAVLNNEPTATMIAMVGVTLPTVFIAMLQFTPGDPFVFAYSMLTLLSLLIGSVAICLRPLSLVVERGSRFLLAPIMHLSGAGLHSSKIASIMDPSTRKQPNRNVGALTKLVNQSLDDLGIESSINPSIAAVSGSASVAGVSDEDMAALVQVVATAWHGTDKLVRQSVACRLPVLVGTHMGRRDANARWWTPW</sequence>
<dbReference type="GO" id="GO:0004965">
    <property type="term" value="F:G protein-coupled GABA receptor activity"/>
    <property type="evidence" value="ECO:0007669"/>
    <property type="project" value="InterPro"/>
</dbReference>
<evidence type="ECO:0000256" key="8">
    <source>
        <dbReference type="ARBA" id="ARBA00023224"/>
    </source>
</evidence>
<feature type="transmembrane region" description="Helical" evidence="9">
    <location>
        <begin position="274"/>
        <end position="298"/>
    </location>
</feature>
<dbReference type="PANTHER" id="PTHR10519:SF20">
    <property type="entry name" value="G-PROTEIN COUPLED RECEPTOR 156-RELATED"/>
    <property type="match status" value="1"/>
</dbReference>
<dbReference type="InterPro" id="IPR002455">
    <property type="entry name" value="GPCR3_GABA-B"/>
</dbReference>
<dbReference type="eggNOG" id="ENOG502QRJ4">
    <property type="taxonomic scope" value="Eukaryota"/>
</dbReference>
<dbReference type="Proteomes" id="UP000054350">
    <property type="component" value="Unassembled WGS sequence"/>
</dbReference>
<evidence type="ECO:0000256" key="9">
    <source>
        <dbReference type="SAM" id="Phobius"/>
    </source>
</evidence>
<organism evidence="11 12">
    <name type="scientific">Allomyces macrogynus (strain ATCC 38327)</name>
    <name type="common">Allomyces javanicus var. macrogynus</name>
    <dbReference type="NCBI Taxonomy" id="578462"/>
    <lineage>
        <taxon>Eukaryota</taxon>
        <taxon>Fungi</taxon>
        <taxon>Fungi incertae sedis</taxon>
        <taxon>Blastocladiomycota</taxon>
        <taxon>Blastocladiomycetes</taxon>
        <taxon>Blastocladiales</taxon>
        <taxon>Blastocladiaceae</taxon>
        <taxon>Allomyces</taxon>
    </lineage>
</organism>
<evidence type="ECO:0000256" key="6">
    <source>
        <dbReference type="ARBA" id="ARBA00023170"/>
    </source>
</evidence>
<evidence type="ECO:0000256" key="7">
    <source>
        <dbReference type="ARBA" id="ARBA00023180"/>
    </source>
</evidence>
<dbReference type="GO" id="GO:0038039">
    <property type="term" value="C:G protein-coupled receptor heterodimeric complex"/>
    <property type="evidence" value="ECO:0007669"/>
    <property type="project" value="TreeGrafter"/>
</dbReference>
<keyword evidence="2 9" id="KW-0812">Transmembrane</keyword>
<dbReference type="PANTHER" id="PTHR10519">
    <property type="entry name" value="GABA-B RECEPTOR"/>
    <property type="match status" value="1"/>
</dbReference>
<reference evidence="12" key="2">
    <citation type="submission" date="2009-11" db="EMBL/GenBank/DDBJ databases">
        <title>The Genome Sequence of Allomyces macrogynus strain ATCC 38327.</title>
        <authorList>
            <consortium name="The Broad Institute Genome Sequencing Platform"/>
            <person name="Russ C."/>
            <person name="Cuomo C."/>
            <person name="Shea T."/>
            <person name="Young S.K."/>
            <person name="Zeng Q."/>
            <person name="Koehrsen M."/>
            <person name="Haas B."/>
            <person name="Borodovsky M."/>
            <person name="Guigo R."/>
            <person name="Alvarado L."/>
            <person name="Berlin A."/>
            <person name="Borenstein D."/>
            <person name="Chen Z."/>
            <person name="Engels R."/>
            <person name="Freedman E."/>
            <person name="Gellesch M."/>
            <person name="Goldberg J."/>
            <person name="Griggs A."/>
            <person name="Gujja S."/>
            <person name="Heiman D."/>
            <person name="Hepburn T."/>
            <person name="Howarth C."/>
            <person name="Jen D."/>
            <person name="Larson L."/>
            <person name="Lewis B."/>
            <person name="Mehta T."/>
            <person name="Park D."/>
            <person name="Pearson M."/>
            <person name="Roberts A."/>
            <person name="Saif S."/>
            <person name="Shenoy N."/>
            <person name="Sisk P."/>
            <person name="Stolte C."/>
            <person name="Sykes S."/>
            <person name="Walk T."/>
            <person name="White J."/>
            <person name="Yandava C."/>
            <person name="Burger G."/>
            <person name="Gray M.W."/>
            <person name="Holland P.W.H."/>
            <person name="King N."/>
            <person name="Lang F.B.F."/>
            <person name="Roger A.J."/>
            <person name="Ruiz-Trillo I."/>
            <person name="Lander E."/>
            <person name="Nusbaum C."/>
        </authorList>
    </citation>
    <scope>NUCLEOTIDE SEQUENCE [LARGE SCALE GENOMIC DNA]</scope>
    <source>
        <strain evidence="12">ATCC 38327</strain>
    </source>
</reference>
<accession>A0A0L0S8G0</accession>
<dbReference type="OrthoDB" id="2145805at2759"/>
<dbReference type="GO" id="GO:0007214">
    <property type="term" value="P:gamma-aminobutyric acid signaling pathway"/>
    <property type="evidence" value="ECO:0007669"/>
    <property type="project" value="TreeGrafter"/>
</dbReference>
<evidence type="ECO:0000256" key="2">
    <source>
        <dbReference type="ARBA" id="ARBA00022692"/>
    </source>
</evidence>
<comment type="subcellular location">
    <subcellularLocation>
        <location evidence="1">Membrane</location>
        <topology evidence="1">Multi-pass membrane protein</topology>
    </subcellularLocation>
</comment>
<feature type="transmembrane region" description="Helical" evidence="9">
    <location>
        <begin position="408"/>
        <end position="433"/>
    </location>
</feature>
<feature type="transmembrane region" description="Helical" evidence="9">
    <location>
        <begin position="310"/>
        <end position="334"/>
    </location>
</feature>
<evidence type="ECO:0000259" key="10">
    <source>
        <dbReference type="PROSITE" id="PS50259"/>
    </source>
</evidence>
<evidence type="ECO:0000256" key="3">
    <source>
        <dbReference type="ARBA" id="ARBA00022989"/>
    </source>
</evidence>
<feature type="domain" description="G-protein coupled receptors family 3 profile" evidence="10">
    <location>
        <begin position="301"/>
        <end position="465"/>
    </location>
</feature>
<dbReference type="Pfam" id="PF00003">
    <property type="entry name" value="7tm_3"/>
    <property type="match status" value="1"/>
</dbReference>
<evidence type="ECO:0000313" key="11">
    <source>
        <dbReference type="EMBL" id="KNE58690.1"/>
    </source>
</evidence>
<protein>
    <recommendedName>
        <fullName evidence="10">G-protein coupled receptors family 3 profile domain-containing protein</fullName>
    </recommendedName>
</protein>
<keyword evidence="12" id="KW-1185">Reference proteome</keyword>
<keyword evidence="4" id="KW-0297">G-protein coupled receptor</keyword>